<dbReference type="EMBL" id="CP017269">
    <property type="protein sequence ID" value="AOT71478.1"/>
    <property type="molecule type" value="Genomic_DNA"/>
</dbReference>
<accession>A0A1D8GKN8</accession>
<feature type="domain" description="ABC transmembrane type-1" evidence="8">
    <location>
        <begin position="70"/>
        <end position="260"/>
    </location>
</feature>
<evidence type="ECO:0000313" key="10">
    <source>
        <dbReference type="Proteomes" id="UP000095743"/>
    </source>
</evidence>
<comment type="subcellular location">
    <subcellularLocation>
        <location evidence="1 7">Cell membrane</location>
        <topology evidence="1 7">Multi-pass membrane protein</topology>
    </subcellularLocation>
</comment>
<dbReference type="InterPro" id="IPR000515">
    <property type="entry name" value="MetI-like"/>
</dbReference>
<reference evidence="9 10" key="1">
    <citation type="submission" date="2016-09" db="EMBL/GenBank/DDBJ databases">
        <title>Genomic analysis reveals versatility of anaerobic energy metabolism of Geosporobacter ferrireducens IRF9 of phylum Firmicutes.</title>
        <authorList>
            <person name="Kim S.-J."/>
        </authorList>
    </citation>
    <scope>NUCLEOTIDE SEQUENCE [LARGE SCALE GENOMIC DNA]</scope>
    <source>
        <strain evidence="9 10">IRF9</strain>
    </source>
</reference>
<evidence type="ECO:0000256" key="1">
    <source>
        <dbReference type="ARBA" id="ARBA00004651"/>
    </source>
</evidence>
<dbReference type="PANTHER" id="PTHR43744">
    <property type="entry name" value="ABC TRANSPORTER PERMEASE PROTEIN MG189-RELATED-RELATED"/>
    <property type="match status" value="1"/>
</dbReference>
<evidence type="ECO:0000256" key="3">
    <source>
        <dbReference type="ARBA" id="ARBA00022475"/>
    </source>
</evidence>
<organism evidence="9 10">
    <name type="scientific">Geosporobacter ferrireducens</name>
    <dbReference type="NCBI Taxonomy" id="1424294"/>
    <lineage>
        <taxon>Bacteria</taxon>
        <taxon>Bacillati</taxon>
        <taxon>Bacillota</taxon>
        <taxon>Clostridia</taxon>
        <taxon>Peptostreptococcales</taxon>
        <taxon>Thermotaleaceae</taxon>
        <taxon>Geosporobacter</taxon>
    </lineage>
</organism>
<dbReference type="OrthoDB" id="9787837at2"/>
<keyword evidence="6 7" id="KW-0472">Membrane</keyword>
<dbReference type="SUPFAM" id="SSF161098">
    <property type="entry name" value="MetI-like"/>
    <property type="match status" value="1"/>
</dbReference>
<gene>
    <name evidence="9" type="ORF">Gferi_19255</name>
</gene>
<dbReference type="PROSITE" id="PS50928">
    <property type="entry name" value="ABC_TM1"/>
    <property type="match status" value="1"/>
</dbReference>
<dbReference type="KEGG" id="gfe:Gferi_19255"/>
<dbReference type="GO" id="GO:0055085">
    <property type="term" value="P:transmembrane transport"/>
    <property type="evidence" value="ECO:0007669"/>
    <property type="project" value="InterPro"/>
</dbReference>
<evidence type="ECO:0000259" key="8">
    <source>
        <dbReference type="PROSITE" id="PS50928"/>
    </source>
</evidence>
<dbReference type="CDD" id="cd06261">
    <property type="entry name" value="TM_PBP2"/>
    <property type="match status" value="1"/>
</dbReference>
<evidence type="ECO:0000256" key="7">
    <source>
        <dbReference type="RuleBase" id="RU363032"/>
    </source>
</evidence>
<feature type="transmembrane region" description="Helical" evidence="7">
    <location>
        <begin position="184"/>
        <end position="205"/>
    </location>
</feature>
<dbReference type="PANTHER" id="PTHR43744:SF8">
    <property type="entry name" value="SN-GLYCEROL-3-PHOSPHATE TRANSPORT SYSTEM PERMEASE PROTEIN UGPE"/>
    <property type="match status" value="1"/>
</dbReference>
<dbReference type="Proteomes" id="UP000095743">
    <property type="component" value="Chromosome"/>
</dbReference>
<feature type="transmembrane region" description="Helical" evidence="7">
    <location>
        <begin position="138"/>
        <end position="155"/>
    </location>
</feature>
<keyword evidence="5 7" id="KW-1133">Transmembrane helix</keyword>
<dbReference type="STRING" id="1424294.Gferi_19255"/>
<keyword evidence="2 7" id="KW-0813">Transport</keyword>
<comment type="similarity">
    <text evidence="7">Belongs to the binding-protein-dependent transport system permease family.</text>
</comment>
<feature type="transmembrane region" description="Helical" evidence="7">
    <location>
        <begin position="105"/>
        <end position="126"/>
    </location>
</feature>
<evidence type="ECO:0000256" key="2">
    <source>
        <dbReference type="ARBA" id="ARBA00022448"/>
    </source>
</evidence>
<evidence type="ECO:0000256" key="5">
    <source>
        <dbReference type="ARBA" id="ARBA00022989"/>
    </source>
</evidence>
<feature type="transmembrane region" description="Helical" evidence="7">
    <location>
        <begin position="74"/>
        <end position="98"/>
    </location>
</feature>
<keyword evidence="10" id="KW-1185">Reference proteome</keyword>
<feature type="transmembrane region" description="Helical" evidence="7">
    <location>
        <begin position="239"/>
        <end position="260"/>
    </location>
</feature>
<dbReference type="RefSeq" id="WP_069979360.1">
    <property type="nucleotide sequence ID" value="NZ_CP017269.1"/>
</dbReference>
<dbReference type="Gene3D" id="1.10.3720.10">
    <property type="entry name" value="MetI-like"/>
    <property type="match status" value="1"/>
</dbReference>
<keyword evidence="3" id="KW-1003">Cell membrane</keyword>
<sequence>MKIRCTAELKWHVMLGLFVALSLFPIVFAISSSFKDLNEAYQHAFGLIPRNPTLGNYMQVFTRLPFLQITGNTFFIAASVTLFKTITAIFAAYAFVYFDFKYKNILYFVLISTIFIPFTVTMIPNYLTISKLGFSDKLLGVILPQLSDATGIFLIRQAMRTIPPSLIEVAKLEKTGHFKTLKDIVVPLVKPAVISSAILFFINAWNEYVWPVLILKSKEKFTLPLALQLFISAEGGTDFTIAMAVSVMTMIIPLTLYIIFQKYIINTFASSGIKG</sequence>
<keyword evidence="4 7" id="KW-0812">Transmembrane</keyword>
<proteinExistence type="inferred from homology"/>
<dbReference type="Pfam" id="PF00528">
    <property type="entry name" value="BPD_transp_1"/>
    <property type="match status" value="1"/>
</dbReference>
<evidence type="ECO:0000256" key="6">
    <source>
        <dbReference type="ARBA" id="ARBA00023136"/>
    </source>
</evidence>
<dbReference type="AlphaFoldDB" id="A0A1D8GKN8"/>
<evidence type="ECO:0000313" key="9">
    <source>
        <dbReference type="EMBL" id="AOT71478.1"/>
    </source>
</evidence>
<name>A0A1D8GKN8_9FIRM</name>
<dbReference type="GO" id="GO:0005886">
    <property type="term" value="C:plasma membrane"/>
    <property type="evidence" value="ECO:0007669"/>
    <property type="project" value="UniProtKB-SubCell"/>
</dbReference>
<evidence type="ECO:0000256" key="4">
    <source>
        <dbReference type="ARBA" id="ARBA00022692"/>
    </source>
</evidence>
<protein>
    <submittedName>
        <fullName evidence="9">ABC transporter permease</fullName>
    </submittedName>
</protein>
<dbReference type="InterPro" id="IPR035906">
    <property type="entry name" value="MetI-like_sf"/>
</dbReference>